<dbReference type="GO" id="GO:0042273">
    <property type="term" value="P:ribosomal large subunit biogenesis"/>
    <property type="evidence" value="ECO:0007669"/>
    <property type="project" value="TreeGrafter"/>
</dbReference>
<dbReference type="AlphaFoldDB" id="A0A3S2Q670"/>
<dbReference type="PANTHER" id="PTHR13182">
    <property type="entry name" value="ZINC FINGER PROTEIN 622"/>
    <property type="match status" value="1"/>
</dbReference>
<name>A0A3S2Q670_ORYJA</name>
<reference evidence="1 2" key="1">
    <citation type="submission" date="2018-11" db="EMBL/GenBank/DDBJ databases">
        <authorList>
            <person name="Lopez-Roques C."/>
            <person name="Donnadieu C."/>
            <person name="Bouchez O."/>
            <person name="Klopp C."/>
            <person name="Cabau C."/>
            <person name="Zahm M."/>
        </authorList>
    </citation>
    <scope>NUCLEOTIDE SEQUENCE [LARGE SCALE GENOMIC DNA]</scope>
    <source>
        <strain evidence="1">RS831</strain>
        <tissue evidence="1">Whole body</tissue>
    </source>
</reference>
<dbReference type="Proteomes" id="UP000283210">
    <property type="component" value="Chromosome 6"/>
</dbReference>
<proteinExistence type="predicted"/>
<keyword evidence="2" id="KW-1185">Reference proteome</keyword>
<evidence type="ECO:0000313" key="1">
    <source>
        <dbReference type="EMBL" id="RVE71388.1"/>
    </source>
</evidence>
<gene>
    <name evidence="1" type="ORF">OJAV_G00051320</name>
</gene>
<evidence type="ECO:0000313" key="2">
    <source>
        <dbReference type="Proteomes" id="UP000283210"/>
    </source>
</evidence>
<organism evidence="1 2">
    <name type="scientific">Oryzias javanicus</name>
    <name type="common">Javanese ricefish</name>
    <name type="synonym">Aplocheilus javanicus</name>
    <dbReference type="NCBI Taxonomy" id="123683"/>
    <lineage>
        <taxon>Eukaryota</taxon>
        <taxon>Metazoa</taxon>
        <taxon>Chordata</taxon>
        <taxon>Craniata</taxon>
        <taxon>Vertebrata</taxon>
        <taxon>Euteleostomi</taxon>
        <taxon>Actinopterygii</taxon>
        <taxon>Neopterygii</taxon>
        <taxon>Teleostei</taxon>
        <taxon>Neoteleostei</taxon>
        <taxon>Acanthomorphata</taxon>
        <taxon>Ovalentaria</taxon>
        <taxon>Atherinomorphae</taxon>
        <taxon>Beloniformes</taxon>
        <taxon>Adrianichthyidae</taxon>
        <taxon>Oryziinae</taxon>
        <taxon>Oryzias</taxon>
    </lineage>
</organism>
<dbReference type="InterPro" id="IPR040025">
    <property type="entry name" value="Znf622/Rei1/Reh1"/>
</dbReference>
<dbReference type="GO" id="GO:0030687">
    <property type="term" value="C:preribosome, large subunit precursor"/>
    <property type="evidence" value="ECO:0007669"/>
    <property type="project" value="TreeGrafter"/>
</dbReference>
<dbReference type="OrthoDB" id="9680514at2759"/>
<dbReference type="EMBL" id="CM012442">
    <property type="protein sequence ID" value="RVE71388.1"/>
    <property type="molecule type" value="Genomic_DNA"/>
</dbReference>
<sequence length="96" mass="11140">MYAVVYCKRYYNWKVLPAIYTTVYGFHHLIPVTKAVGRVLKQSKALGWGGDAGSCSALQRQRDMQFVQRMKSSWMLKMGMSNNANKQKHFRAQVMF</sequence>
<dbReference type="PANTHER" id="PTHR13182:SF8">
    <property type="entry name" value="CYTOPLASMIC 60S SUBUNIT BIOGENESIS FACTOR ZNF622"/>
    <property type="match status" value="1"/>
</dbReference>
<protein>
    <submittedName>
        <fullName evidence="1">Uncharacterized protein</fullName>
    </submittedName>
</protein>
<accession>A0A3S2Q670</accession>
<reference evidence="1 2" key="2">
    <citation type="submission" date="2019-01" db="EMBL/GenBank/DDBJ databases">
        <title>A chromosome length genome reference of the Java medaka (oryzias javanicus).</title>
        <authorList>
            <person name="Herpin A."/>
            <person name="Takehana Y."/>
            <person name="Naruse K."/>
            <person name="Ansai S."/>
            <person name="Kawaguchi M."/>
        </authorList>
    </citation>
    <scope>NUCLEOTIDE SEQUENCE [LARGE SCALE GENOMIC DNA]</scope>
    <source>
        <strain evidence="1">RS831</strain>
        <tissue evidence="1">Whole body</tissue>
    </source>
</reference>